<name>A0ABP9JHA0_9MICO</name>
<sequence>MSEPTKPDPNAGQEGETGTTSGIPTQTVGARWWFIPAITFLVGLLLGGVVIGVLRPGTPDATAGVSPSSSAPTSDAGPTGTRAASTATVVVPAECLEVAQDSQSLVELTKEAAGAARDLDAGKLSEVVRQIDTAQTTLRTHADACRAVDASLTSGATPSVTTSSDVPVGETSGATTSGSSSVTATPGATNG</sequence>
<evidence type="ECO:0000313" key="4">
    <source>
        <dbReference type="Proteomes" id="UP001500427"/>
    </source>
</evidence>
<feature type="region of interest" description="Disordered" evidence="1">
    <location>
        <begin position="61"/>
        <end position="83"/>
    </location>
</feature>
<proteinExistence type="predicted"/>
<keyword evidence="2" id="KW-0472">Membrane</keyword>
<dbReference type="RefSeq" id="WP_345507922.1">
    <property type="nucleotide sequence ID" value="NZ_BAABIW010000017.1"/>
</dbReference>
<evidence type="ECO:0000313" key="3">
    <source>
        <dbReference type="EMBL" id="GAA5029553.1"/>
    </source>
</evidence>
<protein>
    <submittedName>
        <fullName evidence="3">Uncharacterized protein</fullName>
    </submittedName>
</protein>
<evidence type="ECO:0000256" key="1">
    <source>
        <dbReference type="SAM" id="MobiDB-lite"/>
    </source>
</evidence>
<evidence type="ECO:0000256" key="2">
    <source>
        <dbReference type="SAM" id="Phobius"/>
    </source>
</evidence>
<keyword evidence="2" id="KW-0812">Transmembrane</keyword>
<accession>A0ABP9JHA0</accession>
<reference evidence="4" key="1">
    <citation type="journal article" date="2019" name="Int. J. Syst. Evol. Microbiol.">
        <title>The Global Catalogue of Microorganisms (GCM) 10K type strain sequencing project: providing services to taxonomists for standard genome sequencing and annotation.</title>
        <authorList>
            <consortium name="The Broad Institute Genomics Platform"/>
            <consortium name="The Broad Institute Genome Sequencing Center for Infectious Disease"/>
            <person name="Wu L."/>
            <person name="Ma J."/>
        </authorList>
    </citation>
    <scope>NUCLEOTIDE SEQUENCE [LARGE SCALE GENOMIC DNA]</scope>
    <source>
        <strain evidence="4">JCM 17687</strain>
    </source>
</reference>
<feature type="compositionally biased region" description="Low complexity" evidence="1">
    <location>
        <begin position="171"/>
        <end position="191"/>
    </location>
</feature>
<dbReference type="Proteomes" id="UP001500427">
    <property type="component" value="Unassembled WGS sequence"/>
</dbReference>
<gene>
    <name evidence="3" type="ORF">GCM10023258_26040</name>
</gene>
<feature type="region of interest" description="Disordered" evidence="1">
    <location>
        <begin position="1"/>
        <end position="24"/>
    </location>
</feature>
<keyword evidence="4" id="KW-1185">Reference proteome</keyword>
<feature type="transmembrane region" description="Helical" evidence="2">
    <location>
        <begin position="32"/>
        <end position="54"/>
    </location>
</feature>
<dbReference type="EMBL" id="BAABIW010000017">
    <property type="protein sequence ID" value="GAA5029553.1"/>
    <property type="molecule type" value="Genomic_DNA"/>
</dbReference>
<organism evidence="3 4">
    <name type="scientific">Terrabacter aeriphilus</name>
    <dbReference type="NCBI Taxonomy" id="515662"/>
    <lineage>
        <taxon>Bacteria</taxon>
        <taxon>Bacillati</taxon>
        <taxon>Actinomycetota</taxon>
        <taxon>Actinomycetes</taxon>
        <taxon>Micrococcales</taxon>
        <taxon>Intrasporangiaceae</taxon>
        <taxon>Terrabacter</taxon>
    </lineage>
</organism>
<feature type="compositionally biased region" description="Polar residues" evidence="1">
    <location>
        <begin position="154"/>
        <end position="165"/>
    </location>
</feature>
<feature type="region of interest" description="Disordered" evidence="1">
    <location>
        <begin position="154"/>
        <end position="191"/>
    </location>
</feature>
<comment type="caution">
    <text evidence="3">The sequence shown here is derived from an EMBL/GenBank/DDBJ whole genome shotgun (WGS) entry which is preliminary data.</text>
</comment>
<keyword evidence="2" id="KW-1133">Transmembrane helix</keyword>